<name>F4RH98_MELLP</name>
<dbReference type="KEGG" id="mlr:MELLADRAFT_105229"/>
<evidence type="ECO:0000313" key="2">
    <source>
        <dbReference type="Proteomes" id="UP000001072"/>
    </source>
</evidence>
<reference evidence="2" key="1">
    <citation type="journal article" date="2011" name="Proc. Natl. Acad. Sci. U.S.A.">
        <title>Obligate biotrophy features unraveled by the genomic analysis of rust fungi.</title>
        <authorList>
            <person name="Duplessis S."/>
            <person name="Cuomo C.A."/>
            <person name="Lin Y.-C."/>
            <person name="Aerts A."/>
            <person name="Tisserant E."/>
            <person name="Veneault-Fourrey C."/>
            <person name="Joly D.L."/>
            <person name="Hacquard S."/>
            <person name="Amselem J."/>
            <person name="Cantarel B.L."/>
            <person name="Chiu R."/>
            <person name="Coutinho P.M."/>
            <person name="Feau N."/>
            <person name="Field M."/>
            <person name="Frey P."/>
            <person name="Gelhaye E."/>
            <person name="Goldberg J."/>
            <person name="Grabherr M.G."/>
            <person name="Kodira C.D."/>
            <person name="Kohler A."/>
            <person name="Kuees U."/>
            <person name="Lindquist E.A."/>
            <person name="Lucas S.M."/>
            <person name="Mago R."/>
            <person name="Mauceli E."/>
            <person name="Morin E."/>
            <person name="Murat C."/>
            <person name="Pangilinan J.L."/>
            <person name="Park R."/>
            <person name="Pearson M."/>
            <person name="Quesneville H."/>
            <person name="Rouhier N."/>
            <person name="Sakthikumar S."/>
            <person name="Salamov A.A."/>
            <person name="Schmutz J."/>
            <person name="Selles B."/>
            <person name="Shapiro H."/>
            <person name="Tanguay P."/>
            <person name="Tuskan G.A."/>
            <person name="Henrissat B."/>
            <person name="Van de Peer Y."/>
            <person name="Rouze P."/>
            <person name="Ellis J.G."/>
            <person name="Dodds P.N."/>
            <person name="Schein J.E."/>
            <person name="Zhong S."/>
            <person name="Hamelin R.C."/>
            <person name="Grigoriev I.V."/>
            <person name="Szabo L.J."/>
            <person name="Martin F."/>
        </authorList>
    </citation>
    <scope>NUCLEOTIDE SEQUENCE [LARGE SCALE GENOMIC DNA]</scope>
    <source>
        <strain evidence="2">98AG31 / pathotype 3-4-7</strain>
    </source>
</reference>
<accession>F4RH98</accession>
<dbReference type="InParanoid" id="F4RH98"/>
<keyword evidence="2" id="KW-1185">Reference proteome</keyword>
<organism evidence="2">
    <name type="scientific">Melampsora larici-populina (strain 98AG31 / pathotype 3-4-7)</name>
    <name type="common">Poplar leaf rust fungus</name>
    <dbReference type="NCBI Taxonomy" id="747676"/>
    <lineage>
        <taxon>Eukaryota</taxon>
        <taxon>Fungi</taxon>
        <taxon>Dikarya</taxon>
        <taxon>Basidiomycota</taxon>
        <taxon>Pucciniomycotina</taxon>
        <taxon>Pucciniomycetes</taxon>
        <taxon>Pucciniales</taxon>
        <taxon>Melampsoraceae</taxon>
        <taxon>Melampsora</taxon>
    </lineage>
</organism>
<proteinExistence type="predicted"/>
<dbReference type="HOGENOM" id="CLU_1835582_0_0_1"/>
<sequence length="140" mass="15670">MTPQKAQSISASLGIAIHPVPGTNEDLDGDSLDNLELNQFLPLPDEPEAPASSITDAAHQSLIHDRDLRRQFTSSVNMYRTIVLCMRKIYNEGLKLSNAQLLVDRCGRCFGPAINEEPHVILRWQFSTQTLHLIKQGQSY</sequence>
<evidence type="ECO:0008006" key="3">
    <source>
        <dbReference type="Google" id="ProtNLM"/>
    </source>
</evidence>
<protein>
    <recommendedName>
        <fullName evidence="3">CxC1-like cysteine cluster associated with KDZ transposases domain-containing protein</fullName>
    </recommendedName>
</protein>
<dbReference type="AlphaFoldDB" id="F4RH98"/>
<dbReference type="Proteomes" id="UP000001072">
    <property type="component" value="Unassembled WGS sequence"/>
</dbReference>
<dbReference type="EMBL" id="GL883101">
    <property type="protein sequence ID" value="EGG08291.1"/>
    <property type="molecule type" value="Genomic_DNA"/>
</dbReference>
<evidence type="ECO:0000313" key="1">
    <source>
        <dbReference type="EMBL" id="EGG08291.1"/>
    </source>
</evidence>
<dbReference type="RefSeq" id="XP_007408489.1">
    <property type="nucleotide sequence ID" value="XM_007408427.1"/>
</dbReference>
<dbReference type="GeneID" id="18922535"/>
<gene>
    <name evidence="1" type="ORF">MELLADRAFT_105229</name>
</gene>
<dbReference type="VEuPathDB" id="FungiDB:MELLADRAFT_105229"/>